<dbReference type="Gene3D" id="3.90.1300.10">
    <property type="entry name" value="Amidase signature (AS) domain"/>
    <property type="match status" value="1"/>
</dbReference>
<dbReference type="InterPro" id="IPR023631">
    <property type="entry name" value="Amidase_dom"/>
</dbReference>
<sequence length="487" mass="51887">MLARCCAAPEGNCQKATRWTVSTPPIAINSPESSANTGEKSMHEIITLESLCQALADGEIAAAELRERALDTEARLARLNCFIREGDAVSQFGEADHAMKGTPLWGMPVSFKDNICVRGLPLTAGTRGMSGFVSDQDAAIVSQLRALGAVVAGKNNMHELSFGVTSINPHWGTVGNPVAPGYCAGGSSGGSAAAVASGIVPLSVGTDTGGSIRIPAAFCGITGFRPTTGRWSTAGIIPVSHTKDCVGLLTRTAGDAGFLYGLLSGKQQSFPLSRTAPCRIGLPVSMWSDLDGEVERACVNALSLLRKTGFEFIEIDDADIVELNQTLTFTVPLYEFFADLAQSLLSLGWKHGIHHIFAQVDDANVKGIINHHLGEGAIKPAHYLSSLQNGELLKRKMDELFARHNIELLGYPTVPCRVPHLDHADRPEFFSQAIRNTDLASNAMLPSITIPVGPEGRLPVGLSFDALRGRDALLLSRVSAIEQVLER</sequence>
<dbReference type="InterPro" id="IPR036928">
    <property type="entry name" value="AS_sf"/>
</dbReference>
<dbReference type="AlphaFoldDB" id="A0A3M3LT16"/>
<protein>
    <submittedName>
        <fullName evidence="2">Indoleacetamide hydrolase</fullName>
    </submittedName>
</protein>
<dbReference type="GO" id="GO:0016787">
    <property type="term" value="F:hydrolase activity"/>
    <property type="evidence" value="ECO:0007669"/>
    <property type="project" value="UniProtKB-KW"/>
</dbReference>
<name>A0A3M3LT16_PSECA</name>
<dbReference type="SUPFAM" id="SSF75304">
    <property type="entry name" value="Amidase signature (AS) enzymes"/>
    <property type="match status" value="1"/>
</dbReference>
<evidence type="ECO:0000313" key="2">
    <source>
        <dbReference type="EMBL" id="RMN38151.1"/>
    </source>
</evidence>
<reference evidence="2 3" key="1">
    <citation type="submission" date="2018-08" db="EMBL/GenBank/DDBJ databases">
        <title>Recombination of ecologically and evolutionarily significant loci maintains genetic cohesion in the Pseudomonas syringae species complex.</title>
        <authorList>
            <person name="Dillon M."/>
            <person name="Thakur S."/>
            <person name="Almeida R.N.D."/>
            <person name="Weir B.S."/>
            <person name="Guttman D.S."/>
        </authorList>
    </citation>
    <scope>NUCLEOTIDE SEQUENCE [LARGE SCALE GENOMIC DNA]</scope>
    <source>
        <strain evidence="2 3">ICMP 2821</strain>
    </source>
</reference>
<keyword evidence="2" id="KW-0378">Hydrolase</keyword>
<dbReference type="Proteomes" id="UP000281372">
    <property type="component" value="Unassembled WGS sequence"/>
</dbReference>
<dbReference type="Pfam" id="PF01425">
    <property type="entry name" value="Amidase"/>
    <property type="match status" value="1"/>
</dbReference>
<dbReference type="InterPro" id="IPR020556">
    <property type="entry name" value="Amidase_CS"/>
</dbReference>
<dbReference type="EMBL" id="RBOW01000179">
    <property type="protein sequence ID" value="RMN38151.1"/>
    <property type="molecule type" value="Genomic_DNA"/>
</dbReference>
<dbReference type="PROSITE" id="PS00571">
    <property type="entry name" value="AMIDASES"/>
    <property type="match status" value="1"/>
</dbReference>
<dbReference type="PANTHER" id="PTHR11895">
    <property type="entry name" value="TRANSAMIDASE"/>
    <property type="match status" value="1"/>
</dbReference>
<evidence type="ECO:0000313" key="3">
    <source>
        <dbReference type="Proteomes" id="UP000281372"/>
    </source>
</evidence>
<accession>A0A3M3LT16</accession>
<comment type="caution">
    <text evidence="2">The sequence shown here is derived from an EMBL/GenBank/DDBJ whole genome shotgun (WGS) entry which is preliminary data.</text>
</comment>
<organism evidence="2 3">
    <name type="scientific">Pseudomonas cannabina</name>
    <dbReference type="NCBI Taxonomy" id="86840"/>
    <lineage>
        <taxon>Bacteria</taxon>
        <taxon>Pseudomonadati</taxon>
        <taxon>Pseudomonadota</taxon>
        <taxon>Gammaproteobacteria</taxon>
        <taxon>Pseudomonadales</taxon>
        <taxon>Pseudomonadaceae</taxon>
        <taxon>Pseudomonas</taxon>
    </lineage>
</organism>
<proteinExistence type="predicted"/>
<feature type="domain" description="Amidase" evidence="1">
    <location>
        <begin position="86"/>
        <end position="475"/>
    </location>
</feature>
<gene>
    <name evidence="2" type="ORF">ALQ64_05309</name>
</gene>
<dbReference type="PANTHER" id="PTHR11895:SF151">
    <property type="entry name" value="GLUTAMYL-TRNA(GLN) AMIDOTRANSFERASE SUBUNIT A"/>
    <property type="match status" value="1"/>
</dbReference>
<dbReference type="InterPro" id="IPR000120">
    <property type="entry name" value="Amidase"/>
</dbReference>
<evidence type="ECO:0000259" key="1">
    <source>
        <dbReference type="Pfam" id="PF01425"/>
    </source>
</evidence>